<dbReference type="InterPro" id="IPR050817">
    <property type="entry name" value="DjlA_DnaK_co-chaperone"/>
</dbReference>
<evidence type="ECO:0000256" key="6">
    <source>
        <dbReference type="SAM" id="Phobius"/>
    </source>
</evidence>
<keyword evidence="2 6" id="KW-0812">Transmembrane</keyword>
<feature type="transmembrane region" description="Helical" evidence="6">
    <location>
        <begin position="28"/>
        <end position="45"/>
    </location>
</feature>
<dbReference type="KEGG" id="dwd:DSCW_32340"/>
<feature type="domain" description="J" evidence="7">
    <location>
        <begin position="76"/>
        <end position="135"/>
    </location>
</feature>
<keyword evidence="9" id="KW-1185">Reference proteome</keyword>
<dbReference type="InterPro" id="IPR001623">
    <property type="entry name" value="DnaJ_domain"/>
</dbReference>
<proteinExistence type="predicted"/>
<organism evidence="8 9">
    <name type="scientific">Desulfosarcina widdelii</name>
    <dbReference type="NCBI Taxonomy" id="947919"/>
    <lineage>
        <taxon>Bacteria</taxon>
        <taxon>Pseudomonadati</taxon>
        <taxon>Thermodesulfobacteriota</taxon>
        <taxon>Desulfobacteria</taxon>
        <taxon>Desulfobacterales</taxon>
        <taxon>Desulfosarcinaceae</taxon>
        <taxon>Desulfosarcina</taxon>
    </lineage>
</organism>
<evidence type="ECO:0000256" key="1">
    <source>
        <dbReference type="ARBA" id="ARBA00004127"/>
    </source>
</evidence>
<sequence>MNRGLLYLIGAILYVLFPRDLVPDFLAGWGWLDDAVVIYFLWRYYRRQRLLKEASTRSDQTGQTADDRQSCTADANPYKVLEIEPGASKEEIKAAYRRLAAQYHPDKVQHLGREIRELAETRFKEIQQAYDFLMK</sequence>
<dbReference type="GO" id="GO:0012505">
    <property type="term" value="C:endomembrane system"/>
    <property type="evidence" value="ECO:0007669"/>
    <property type="project" value="UniProtKB-SubCell"/>
</dbReference>
<feature type="region of interest" description="Disordered" evidence="5">
    <location>
        <begin position="54"/>
        <end position="73"/>
    </location>
</feature>
<evidence type="ECO:0000313" key="9">
    <source>
        <dbReference type="Proteomes" id="UP000427769"/>
    </source>
</evidence>
<accession>A0A5K7ZID1</accession>
<evidence type="ECO:0000313" key="8">
    <source>
        <dbReference type="EMBL" id="BBO75817.1"/>
    </source>
</evidence>
<dbReference type="CDD" id="cd06257">
    <property type="entry name" value="DnaJ"/>
    <property type="match status" value="1"/>
</dbReference>
<name>A0A5K7ZID1_9BACT</name>
<dbReference type="PANTHER" id="PTHR24074">
    <property type="entry name" value="CO-CHAPERONE PROTEIN DJLA"/>
    <property type="match status" value="1"/>
</dbReference>
<protein>
    <recommendedName>
        <fullName evidence="7">J domain-containing protein</fullName>
    </recommendedName>
</protein>
<comment type="subcellular location">
    <subcellularLocation>
        <location evidence="1">Endomembrane system</location>
        <topology evidence="1">Multi-pass membrane protein</topology>
    </subcellularLocation>
</comment>
<dbReference type="Pfam" id="PF06803">
    <property type="entry name" value="DUF1232"/>
    <property type="match status" value="1"/>
</dbReference>
<evidence type="ECO:0000256" key="5">
    <source>
        <dbReference type="SAM" id="MobiDB-lite"/>
    </source>
</evidence>
<dbReference type="EMBL" id="AP021875">
    <property type="protein sequence ID" value="BBO75817.1"/>
    <property type="molecule type" value="Genomic_DNA"/>
</dbReference>
<dbReference type="SUPFAM" id="SSF46565">
    <property type="entry name" value="Chaperone J-domain"/>
    <property type="match status" value="1"/>
</dbReference>
<dbReference type="InterPro" id="IPR036869">
    <property type="entry name" value="J_dom_sf"/>
</dbReference>
<evidence type="ECO:0000256" key="2">
    <source>
        <dbReference type="ARBA" id="ARBA00022692"/>
    </source>
</evidence>
<dbReference type="Gene3D" id="1.10.287.110">
    <property type="entry name" value="DnaJ domain"/>
    <property type="match status" value="1"/>
</dbReference>
<dbReference type="Proteomes" id="UP000427769">
    <property type="component" value="Chromosome"/>
</dbReference>
<keyword evidence="3 6" id="KW-1133">Transmembrane helix</keyword>
<dbReference type="Pfam" id="PF00226">
    <property type="entry name" value="DnaJ"/>
    <property type="match status" value="1"/>
</dbReference>
<dbReference type="AlphaFoldDB" id="A0A5K7ZID1"/>
<dbReference type="PROSITE" id="PS50076">
    <property type="entry name" value="DNAJ_2"/>
    <property type="match status" value="1"/>
</dbReference>
<dbReference type="InterPro" id="IPR010652">
    <property type="entry name" value="DUF1232"/>
</dbReference>
<dbReference type="PRINTS" id="PR00625">
    <property type="entry name" value="JDOMAIN"/>
</dbReference>
<dbReference type="OrthoDB" id="9779622at2"/>
<gene>
    <name evidence="8" type="ORF">DSCW_32340</name>
</gene>
<dbReference type="SMART" id="SM00271">
    <property type="entry name" value="DnaJ"/>
    <property type="match status" value="1"/>
</dbReference>
<evidence type="ECO:0000259" key="7">
    <source>
        <dbReference type="PROSITE" id="PS50076"/>
    </source>
</evidence>
<keyword evidence="4 6" id="KW-0472">Membrane</keyword>
<evidence type="ECO:0000256" key="3">
    <source>
        <dbReference type="ARBA" id="ARBA00022989"/>
    </source>
</evidence>
<reference evidence="8 9" key="1">
    <citation type="submission" date="2019-11" db="EMBL/GenBank/DDBJ databases">
        <title>Comparative genomics of hydrocarbon-degrading Desulfosarcina strains.</title>
        <authorList>
            <person name="Watanabe M."/>
            <person name="Kojima H."/>
            <person name="Fukui M."/>
        </authorList>
    </citation>
    <scope>NUCLEOTIDE SEQUENCE [LARGE SCALE GENOMIC DNA]</scope>
    <source>
        <strain evidence="8 9">PP31</strain>
    </source>
</reference>
<dbReference type="RefSeq" id="WP_155304706.1">
    <property type="nucleotide sequence ID" value="NZ_AP021875.1"/>
</dbReference>
<evidence type="ECO:0000256" key="4">
    <source>
        <dbReference type="ARBA" id="ARBA00023136"/>
    </source>
</evidence>